<feature type="region of interest" description="Disordered" evidence="1">
    <location>
        <begin position="1"/>
        <end position="46"/>
    </location>
</feature>
<protein>
    <submittedName>
        <fullName evidence="2">Uncharacterized protein</fullName>
    </submittedName>
</protein>
<keyword evidence="3" id="KW-1185">Reference proteome</keyword>
<accession>A0AAP0JZ42</accession>
<organism evidence="2 3">
    <name type="scientific">Stephania yunnanensis</name>
    <dbReference type="NCBI Taxonomy" id="152371"/>
    <lineage>
        <taxon>Eukaryota</taxon>
        <taxon>Viridiplantae</taxon>
        <taxon>Streptophyta</taxon>
        <taxon>Embryophyta</taxon>
        <taxon>Tracheophyta</taxon>
        <taxon>Spermatophyta</taxon>
        <taxon>Magnoliopsida</taxon>
        <taxon>Ranunculales</taxon>
        <taxon>Menispermaceae</taxon>
        <taxon>Menispermoideae</taxon>
        <taxon>Cissampelideae</taxon>
        <taxon>Stephania</taxon>
    </lineage>
</organism>
<dbReference type="AlphaFoldDB" id="A0AAP0JZ42"/>
<sequence>MESMKSSEEPRHMADAHSKDSVSSRSHERDSDAQPTKFPNSNTLLRSQSNKESLFLSFLSSSLPRCEQPPPRRHAAPFTAPISMISPWLTIAAGRPRQRLPEPLLSSARCPAGPPGQPESSACWSAAVADYPHQHRHPSRDPSMAASLLLVRCVWCVRCR</sequence>
<comment type="caution">
    <text evidence="2">The sequence shown here is derived from an EMBL/GenBank/DDBJ whole genome shotgun (WGS) entry which is preliminary data.</text>
</comment>
<feature type="compositionally biased region" description="Polar residues" evidence="1">
    <location>
        <begin position="33"/>
        <end position="46"/>
    </location>
</feature>
<dbReference type="EMBL" id="JBBNAF010000005">
    <property type="protein sequence ID" value="KAK9142325.1"/>
    <property type="molecule type" value="Genomic_DNA"/>
</dbReference>
<feature type="compositionally biased region" description="Basic and acidic residues" evidence="1">
    <location>
        <begin position="1"/>
        <end position="32"/>
    </location>
</feature>
<reference evidence="2 3" key="1">
    <citation type="submission" date="2024-01" db="EMBL/GenBank/DDBJ databases">
        <title>Genome assemblies of Stephania.</title>
        <authorList>
            <person name="Yang L."/>
        </authorList>
    </citation>
    <scope>NUCLEOTIDE SEQUENCE [LARGE SCALE GENOMIC DNA]</scope>
    <source>
        <strain evidence="2">YNDBR</strain>
        <tissue evidence="2">Leaf</tissue>
    </source>
</reference>
<gene>
    <name evidence="2" type="ORF">Syun_011725</name>
</gene>
<evidence type="ECO:0000313" key="2">
    <source>
        <dbReference type="EMBL" id="KAK9142325.1"/>
    </source>
</evidence>
<evidence type="ECO:0000313" key="3">
    <source>
        <dbReference type="Proteomes" id="UP001420932"/>
    </source>
</evidence>
<dbReference type="Proteomes" id="UP001420932">
    <property type="component" value="Unassembled WGS sequence"/>
</dbReference>
<proteinExistence type="predicted"/>
<name>A0AAP0JZ42_9MAGN</name>
<evidence type="ECO:0000256" key="1">
    <source>
        <dbReference type="SAM" id="MobiDB-lite"/>
    </source>
</evidence>